<evidence type="ECO:0000259" key="12">
    <source>
        <dbReference type="PROSITE" id="PS51721"/>
    </source>
</evidence>
<dbReference type="GO" id="GO:0005737">
    <property type="term" value="C:cytoplasm"/>
    <property type="evidence" value="ECO:0007669"/>
    <property type="project" value="UniProtKB-SubCell"/>
</dbReference>
<comment type="subunit">
    <text evidence="10">Monomer. Associates with 30S ribosomal subunit, binds 16S rRNA.</text>
</comment>
<protein>
    <recommendedName>
        <fullName evidence="10">Small ribosomal subunit biogenesis GTPase RsgA</fullName>
        <ecNumber evidence="10">3.6.1.-</ecNumber>
    </recommendedName>
</protein>
<dbReference type="eggNOG" id="COG1162">
    <property type="taxonomic scope" value="Bacteria"/>
</dbReference>
<evidence type="ECO:0000313" key="13">
    <source>
        <dbReference type="EMBL" id="EQB15415.1"/>
    </source>
</evidence>
<evidence type="ECO:0000256" key="9">
    <source>
        <dbReference type="ARBA" id="ARBA00023134"/>
    </source>
</evidence>
<feature type="binding site" evidence="10">
    <location>
        <begin position="185"/>
        <end position="188"/>
    </location>
    <ligand>
        <name>GTP</name>
        <dbReference type="ChEBI" id="CHEBI:37565"/>
    </ligand>
</feature>
<feature type="binding site" evidence="10">
    <location>
        <position position="325"/>
    </location>
    <ligand>
        <name>Zn(2+)</name>
        <dbReference type="ChEBI" id="CHEBI:29105"/>
    </ligand>
</feature>
<dbReference type="Pfam" id="PF03193">
    <property type="entry name" value="RsgA_GTPase"/>
    <property type="match status" value="1"/>
</dbReference>
<dbReference type="PATRIC" id="fig|1096930.3.peg.2457"/>
<evidence type="ECO:0000313" key="14">
    <source>
        <dbReference type="Proteomes" id="UP000015527"/>
    </source>
</evidence>
<accession>T0IUA9</accession>
<comment type="caution">
    <text evidence="13">The sequence shown here is derived from an EMBL/GenBank/DDBJ whole genome shotgun (WGS) entry which is preliminary data.</text>
</comment>
<keyword evidence="1 10" id="KW-0963">Cytoplasm</keyword>
<dbReference type="InterPro" id="IPR010914">
    <property type="entry name" value="RsgA_GTPase_dom"/>
</dbReference>
<keyword evidence="14" id="KW-1185">Reference proteome</keyword>
<evidence type="ECO:0000256" key="1">
    <source>
        <dbReference type="ARBA" id="ARBA00022490"/>
    </source>
</evidence>
<dbReference type="GO" id="GO:0042274">
    <property type="term" value="P:ribosomal small subunit biogenesis"/>
    <property type="evidence" value="ECO:0007669"/>
    <property type="project" value="UniProtKB-UniRule"/>
</dbReference>
<feature type="domain" description="CP-type G" evidence="12">
    <location>
        <begin position="127"/>
        <end position="295"/>
    </location>
</feature>
<dbReference type="SUPFAM" id="SSF52540">
    <property type="entry name" value="P-loop containing nucleoside triphosphate hydrolases"/>
    <property type="match status" value="1"/>
</dbReference>
<dbReference type="PANTHER" id="PTHR32120:SF10">
    <property type="entry name" value="SMALL RIBOSOMAL SUBUNIT BIOGENESIS GTPASE RSGA"/>
    <property type="match status" value="1"/>
</dbReference>
<dbReference type="GO" id="GO:0046872">
    <property type="term" value="F:metal ion binding"/>
    <property type="evidence" value="ECO:0007669"/>
    <property type="project" value="UniProtKB-KW"/>
</dbReference>
<feature type="binding site" evidence="10">
    <location>
        <position position="331"/>
    </location>
    <ligand>
        <name>Zn(2+)</name>
        <dbReference type="ChEBI" id="CHEBI:29105"/>
    </ligand>
</feature>
<gene>
    <name evidence="10" type="primary">rsgA</name>
    <name evidence="13" type="ORF">L284_12310</name>
</gene>
<evidence type="ECO:0000256" key="7">
    <source>
        <dbReference type="ARBA" id="ARBA00022833"/>
    </source>
</evidence>
<evidence type="ECO:0000259" key="11">
    <source>
        <dbReference type="PROSITE" id="PS50936"/>
    </source>
</evidence>
<keyword evidence="8 10" id="KW-0694">RNA-binding</keyword>
<dbReference type="Gene3D" id="3.40.50.300">
    <property type="entry name" value="P-loop containing nucleotide triphosphate hydrolases"/>
    <property type="match status" value="1"/>
</dbReference>
<keyword evidence="2 10" id="KW-0690">Ribosome biogenesis</keyword>
<dbReference type="HAMAP" id="MF_01820">
    <property type="entry name" value="GTPase_RsgA"/>
    <property type="match status" value="1"/>
</dbReference>
<dbReference type="AlphaFoldDB" id="T0IUA9"/>
<comment type="similarity">
    <text evidence="10">Belongs to the TRAFAC class YlqF/YawG GTPase family. RsgA subfamily.</text>
</comment>
<feature type="binding site" evidence="10">
    <location>
        <position position="323"/>
    </location>
    <ligand>
        <name>Zn(2+)</name>
        <dbReference type="ChEBI" id="CHEBI:29105"/>
    </ligand>
</feature>
<keyword evidence="7 10" id="KW-0862">Zinc</keyword>
<dbReference type="PROSITE" id="PS51721">
    <property type="entry name" value="G_CP"/>
    <property type="match status" value="1"/>
</dbReference>
<keyword evidence="6 10" id="KW-0378">Hydrolase</keyword>
<evidence type="ECO:0000256" key="5">
    <source>
        <dbReference type="ARBA" id="ARBA00022741"/>
    </source>
</evidence>
<dbReference type="GO" id="GO:0003924">
    <property type="term" value="F:GTPase activity"/>
    <property type="evidence" value="ECO:0007669"/>
    <property type="project" value="UniProtKB-UniRule"/>
</dbReference>
<dbReference type="EMBL" id="ATHL01000076">
    <property type="protein sequence ID" value="EQB15415.1"/>
    <property type="molecule type" value="Genomic_DNA"/>
</dbReference>
<dbReference type="Proteomes" id="UP000015527">
    <property type="component" value="Unassembled WGS sequence"/>
</dbReference>
<dbReference type="Gene3D" id="1.10.40.50">
    <property type="entry name" value="Probable gtpase engc, domain 3"/>
    <property type="match status" value="1"/>
</dbReference>
<dbReference type="CDD" id="cd01854">
    <property type="entry name" value="YjeQ_EngC"/>
    <property type="match status" value="1"/>
</dbReference>
<keyword evidence="5 10" id="KW-0547">Nucleotide-binding</keyword>
<dbReference type="RefSeq" id="WP_021234308.1">
    <property type="nucleotide sequence ID" value="NZ_ATHL01000076.1"/>
</dbReference>
<feature type="domain" description="EngC GTPase" evidence="11">
    <location>
        <begin position="146"/>
        <end position="293"/>
    </location>
</feature>
<dbReference type="InterPro" id="IPR004881">
    <property type="entry name" value="Ribosome_biogen_GTPase_RsgA"/>
</dbReference>
<organism evidence="13 14">
    <name type="scientific">Novosphingobium lindaniclasticum LE124</name>
    <dbReference type="NCBI Taxonomy" id="1096930"/>
    <lineage>
        <taxon>Bacteria</taxon>
        <taxon>Pseudomonadati</taxon>
        <taxon>Pseudomonadota</taxon>
        <taxon>Alphaproteobacteria</taxon>
        <taxon>Sphingomonadales</taxon>
        <taxon>Sphingomonadaceae</taxon>
        <taxon>Novosphingobium</taxon>
    </lineage>
</organism>
<dbReference type="EC" id="3.6.1.-" evidence="10"/>
<evidence type="ECO:0000256" key="8">
    <source>
        <dbReference type="ARBA" id="ARBA00022884"/>
    </source>
</evidence>
<comment type="function">
    <text evidence="10">One of several proteins that assist in the late maturation steps of the functional core of the 30S ribosomal subunit. Helps release RbfA from mature subunits. May play a role in the assembly of ribosomal proteins into the subunit. Circularly permuted GTPase that catalyzes slow GTP hydrolysis, GTPase activity is stimulated by the 30S ribosomal subunit.</text>
</comment>
<comment type="subcellular location">
    <subcellularLocation>
        <location evidence="10">Cytoplasm</location>
    </subcellularLocation>
</comment>
<feature type="binding site" evidence="10">
    <location>
        <begin position="237"/>
        <end position="245"/>
    </location>
    <ligand>
        <name>GTP</name>
        <dbReference type="ChEBI" id="CHEBI:37565"/>
    </ligand>
</feature>
<dbReference type="GO" id="GO:0019843">
    <property type="term" value="F:rRNA binding"/>
    <property type="evidence" value="ECO:0007669"/>
    <property type="project" value="UniProtKB-KW"/>
</dbReference>
<keyword evidence="9 10" id="KW-0342">GTP-binding</keyword>
<dbReference type="NCBIfam" id="TIGR00157">
    <property type="entry name" value="ribosome small subunit-dependent GTPase A"/>
    <property type="match status" value="1"/>
</dbReference>
<evidence type="ECO:0000256" key="3">
    <source>
        <dbReference type="ARBA" id="ARBA00022723"/>
    </source>
</evidence>
<sequence>MRDRDPVPIDDGAAEPAARGRFHTILRKALSHFMDAPLPSLTDLGWSPFFSSQVTEEELRTTLPVRVMAVYRGLVSVMGATFEGLISSRLPEPGGPGSRDPEDRPAVGDWLLVGREDHEALRLLQRASLFKRPAPGNDRRVQLMAANVDTLFIVTSCNQDFNIPRLERYLVLAREVGVRPVLILTKIDLAEDPGSFRQAALELQPDLEIEMINAKDPQSAAHLAERCALGETVALMGSSGVGKSTLVNTLRGSDRIVTQAVREQDGKGRHTTTVREMHRLEGGGWLMDTPGMREFKLAEVATGLAEVFDDIALLAQECRFSNCGHQQEPGCAIQAAVKTGTLDTERLERWRKLSAEDLSNSAGLPERRGRERK</sequence>
<evidence type="ECO:0000256" key="2">
    <source>
        <dbReference type="ARBA" id="ARBA00022517"/>
    </source>
</evidence>
<comment type="cofactor">
    <cofactor evidence="10">
        <name>Zn(2+)</name>
        <dbReference type="ChEBI" id="CHEBI:29105"/>
    </cofactor>
    <text evidence="10">Binds 1 zinc ion per subunit.</text>
</comment>
<evidence type="ECO:0000256" key="4">
    <source>
        <dbReference type="ARBA" id="ARBA00022730"/>
    </source>
</evidence>
<keyword evidence="3 10" id="KW-0479">Metal-binding</keyword>
<dbReference type="PROSITE" id="PS50936">
    <property type="entry name" value="ENGC_GTPASE"/>
    <property type="match status" value="1"/>
</dbReference>
<dbReference type="GO" id="GO:0005525">
    <property type="term" value="F:GTP binding"/>
    <property type="evidence" value="ECO:0007669"/>
    <property type="project" value="UniProtKB-UniRule"/>
</dbReference>
<proteinExistence type="inferred from homology"/>
<dbReference type="InterPro" id="IPR030378">
    <property type="entry name" value="G_CP_dom"/>
</dbReference>
<keyword evidence="4 10" id="KW-0699">rRNA-binding</keyword>
<feature type="binding site" evidence="10">
    <location>
        <position position="318"/>
    </location>
    <ligand>
        <name>Zn(2+)</name>
        <dbReference type="ChEBI" id="CHEBI:29105"/>
    </ligand>
</feature>
<dbReference type="InterPro" id="IPR027417">
    <property type="entry name" value="P-loop_NTPase"/>
</dbReference>
<evidence type="ECO:0000256" key="6">
    <source>
        <dbReference type="ARBA" id="ARBA00022801"/>
    </source>
</evidence>
<dbReference type="PANTHER" id="PTHR32120">
    <property type="entry name" value="SMALL RIBOSOMAL SUBUNIT BIOGENESIS GTPASE RSGA"/>
    <property type="match status" value="1"/>
</dbReference>
<reference evidence="13 14" key="1">
    <citation type="journal article" date="2013" name="Genome Announc.">
        <title>Genome Sequence of Novosphingobium lindaniclasticum LE124T, Isolated from a Hexachlorocyclohexane Dumpsite.</title>
        <authorList>
            <person name="Saxena A."/>
            <person name="Nayyar N."/>
            <person name="Sangwan N."/>
            <person name="Kumari R."/>
            <person name="Khurana J.P."/>
            <person name="Lal R."/>
        </authorList>
    </citation>
    <scope>NUCLEOTIDE SEQUENCE [LARGE SCALE GENOMIC DNA]</scope>
    <source>
        <strain evidence="13 14">LE124</strain>
    </source>
</reference>
<evidence type="ECO:0000256" key="10">
    <source>
        <dbReference type="HAMAP-Rule" id="MF_01820"/>
    </source>
</evidence>
<name>T0IUA9_9SPHN</name>